<protein>
    <submittedName>
        <fullName evidence="1">Uncharacterized protein</fullName>
    </submittedName>
</protein>
<accession>A0ABN0QTA9</accession>
<reference evidence="1 2" key="1">
    <citation type="submission" date="2014-01" db="EMBL/GenBank/DDBJ databases">
        <authorList>
            <person name="Dobos K."/>
            <person name="Lenaerts A."/>
            <person name="Ordway D."/>
            <person name="DeGroote M.A."/>
            <person name="Parker T."/>
            <person name="Sizemore C."/>
            <person name="Tallon L.J."/>
            <person name="Sadzewicz L.K."/>
            <person name="Sengamalay N."/>
            <person name="Fraser C.M."/>
            <person name="Hine E."/>
            <person name="Shefchek K.A."/>
            <person name="Das S.P."/>
            <person name="Tettelin H."/>
        </authorList>
    </citation>
    <scope>NUCLEOTIDE SEQUENCE [LARGE SCALE GENOMIC DNA]</scope>
    <source>
        <strain evidence="1 2">Harvey</strain>
    </source>
</reference>
<evidence type="ECO:0000313" key="1">
    <source>
        <dbReference type="EMBL" id="EUA88008.1"/>
    </source>
</evidence>
<keyword evidence="2" id="KW-1185">Reference proteome</keyword>
<proteinExistence type="predicted"/>
<comment type="caution">
    <text evidence="1">The sequence shown here is derived from an EMBL/GenBank/DDBJ whole genome shotgun (WGS) entry which is preliminary data.</text>
</comment>
<dbReference type="EMBL" id="JAOL01000151">
    <property type="protein sequence ID" value="EUA88008.1"/>
    <property type="molecule type" value="Genomic_DNA"/>
</dbReference>
<sequence>MQPAMSPEQITVVGCADQDGVVGSASVTARRTRSIGPSFSACKR</sequence>
<gene>
    <name evidence="1" type="ORF">I551_5551</name>
</gene>
<dbReference type="Proteomes" id="UP000020681">
    <property type="component" value="Unassembled WGS sequence"/>
</dbReference>
<evidence type="ECO:0000313" key="2">
    <source>
        <dbReference type="Proteomes" id="UP000020681"/>
    </source>
</evidence>
<organism evidence="1 2">
    <name type="scientific">Mycobacterium ulcerans str. Harvey</name>
    <dbReference type="NCBI Taxonomy" id="1299332"/>
    <lineage>
        <taxon>Bacteria</taxon>
        <taxon>Bacillati</taxon>
        <taxon>Actinomycetota</taxon>
        <taxon>Actinomycetes</taxon>
        <taxon>Mycobacteriales</taxon>
        <taxon>Mycobacteriaceae</taxon>
        <taxon>Mycobacterium</taxon>
        <taxon>Mycobacterium ulcerans group</taxon>
    </lineage>
</organism>
<name>A0ABN0QTA9_MYCUL</name>